<dbReference type="RefSeq" id="WP_015651513.1">
    <property type="nucleotide sequence ID" value="NC_020506.1"/>
</dbReference>
<dbReference type="EMBL" id="CP004354">
    <property type="protein sequence ID" value="AGG67082.1"/>
    <property type="molecule type" value="Genomic_DNA"/>
</dbReference>
<comment type="function">
    <text evidence="5">Modulates RecA activity.</text>
</comment>
<evidence type="ECO:0000256" key="2">
    <source>
        <dbReference type="ARBA" id="ARBA00009695"/>
    </source>
</evidence>
<dbReference type="Pfam" id="PF21982">
    <property type="entry name" value="RecX_HTH1"/>
    <property type="match status" value="1"/>
</dbReference>
<evidence type="ECO:0000259" key="7">
    <source>
        <dbReference type="Pfam" id="PF21982"/>
    </source>
</evidence>
<keyword evidence="4 5" id="KW-0963">Cytoplasm</keyword>
<evidence type="ECO:0000256" key="3">
    <source>
        <dbReference type="ARBA" id="ARBA00018111"/>
    </source>
</evidence>
<comment type="subcellular location">
    <subcellularLocation>
        <location evidence="1 5">Cytoplasm</location>
    </subcellularLocation>
</comment>
<dbReference type="KEGG" id="ccn:H924_08200"/>
<feature type="domain" description="RecX second three-helical" evidence="6">
    <location>
        <begin position="92"/>
        <end position="133"/>
    </location>
</feature>
<dbReference type="InterPro" id="IPR053926">
    <property type="entry name" value="RecX_HTH_1st"/>
</dbReference>
<evidence type="ECO:0000259" key="6">
    <source>
        <dbReference type="Pfam" id="PF02631"/>
    </source>
</evidence>
<dbReference type="Pfam" id="PF02631">
    <property type="entry name" value="RecX_HTH2"/>
    <property type="match status" value="1"/>
</dbReference>
<evidence type="ECO:0000256" key="1">
    <source>
        <dbReference type="ARBA" id="ARBA00004496"/>
    </source>
</evidence>
<feature type="domain" description="RecX first three-helical" evidence="7">
    <location>
        <begin position="47"/>
        <end position="83"/>
    </location>
</feature>
<proteinExistence type="inferred from homology"/>
<dbReference type="InterPro" id="IPR053924">
    <property type="entry name" value="RecX_HTH_2nd"/>
</dbReference>
<dbReference type="InterPro" id="IPR036388">
    <property type="entry name" value="WH-like_DNA-bd_sf"/>
</dbReference>
<organism evidence="8 9">
    <name type="scientific">Corynebacterium callunae DSM 20147</name>
    <dbReference type="NCBI Taxonomy" id="1121353"/>
    <lineage>
        <taxon>Bacteria</taxon>
        <taxon>Bacillati</taxon>
        <taxon>Actinomycetota</taxon>
        <taxon>Actinomycetes</taxon>
        <taxon>Mycobacteriales</taxon>
        <taxon>Corynebacteriaceae</taxon>
        <taxon>Corynebacterium</taxon>
    </lineage>
</organism>
<dbReference type="eggNOG" id="COG2137">
    <property type="taxonomic scope" value="Bacteria"/>
</dbReference>
<dbReference type="GO" id="GO:0006282">
    <property type="term" value="P:regulation of DNA repair"/>
    <property type="evidence" value="ECO:0007669"/>
    <property type="project" value="UniProtKB-UniRule"/>
</dbReference>
<dbReference type="Proteomes" id="UP000011760">
    <property type="component" value="Chromosome"/>
</dbReference>
<evidence type="ECO:0000256" key="4">
    <source>
        <dbReference type="ARBA" id="ARBA00022490"/>
    </source>
</evidence>
<dbReference type="AlphaFoldDB" id="M1UUS2"/>
<keyword evidence="9" id="KW-1185">Reference proteome</keyword>
<dbReference type="Gene3D" id="1.10.10.10">
    <property type="entry name" value="Winged helix-like DNA-binding domain superfamily/Winged helix DNA-binding domain"/>
    <property type="match status" value="2"/>
</dbReference>
<dbReference type="PANTHER" id="PTHR33602:SF1">
    <property type="entry name" value="REGULATORY PROTEIN RECX FAMILY PROTEIN"/>
    <property type="match status" value="1"/>
</dbReference>
<dbReference type="PATRIC" id="fig|1121353.3.peg.1672"/>
<gene>
    <name evidence="5 8" type="primary">recX</name>
    <name evidence="8" type="ORF">H924_08200</name>
</gene>
<evidence type="ECO:0000313" key="8">
    <source>
        <dbReference type="EMBL" id="AGG67082.1"/>
    </source>
</evidence>
<dbReference type="HAMAP" id="MF_01114">
    <property type="entry name" value="RecX"/>
    <property type="match status" value="1"/>
</dbReference>
<dbReference type="NCBIfam" id="NF001059">
    <property type="entry name" value="PRK00117.4-3"/>
    <property type="match status" value="1"/>
</dbReference>
<evidence type="ECO:0000256" key="5">
    <source>
        <dbReference type="HAMAP-Rule" id="MF_01114"/>
    </source>
</evidence>
<accession>M1UUS2</accession>
<dbReference type="HOGENOM" id="CLU_066607_0_2_11"/>
<reference evidence="8 9" key="1">
    <citation type="submission" date="2013-02" db="EMBL/GenBank/DDBJ databases">
        <title>The complete genome sequence of Corynebacterium callunae DSM 20147.</title>
        <authorList>
            <person name="Ruckert C."/>
            <person name="Albersmeier A."/>
            <person name="Kalinowski J."/>
        </authorList>
    </citation>
    <scope>NUCLEOTIDE SEQUENCE [LARGE SCALE GENOMIC DNA]</scope>
    <source>
        <strain evidence="8 9">DSM 20147</strain>
    </source>
</reference>
<evidence type="ECO:0000313" key="9">
    <source>
        <dbReference type="Proteomes" id="UP000011760"/>
    </source>
</evidence>
<dbReference type="GO" id="GO:0005737">
    <property type="term" value="C:cytoplasm"/>
    <property type="evidence" value="ECO:0007669"/>
    <property type="project" value="UniProtKB-SubCell"/>
</dbReference>
<dbReference type="InterPro" id="IPR003783">
    <property type="entry name" value="Regulatory_RecX"/>
</dbReference>
<protein>
    <recommendedName>
        <fullName evidence="3 5">Regulatory protein RecX</fullName>
    </recommendedName>
</protein>
<name>M1UUS2_9CORY</name>
<sequence>MATTTDAAQLRKIEKLKKALAEFQSEKAAGENSFFDKEKEEKKSTVRRRALLLLDQRARSTSELRTRLQALEFEADIIEEVIQDFLNSKLLDDELFASEWVRQRSQRRGKSSRALDQELREKGISQQLRTVALEQIDGDKERETARAVARKKARSETKVPQDRAEYDKALRRVLGALARRGFPAGLSMQLSREALDERIAELKD</sequence>
<dbReference type="STRING" id="1121353.H924_08200"/>
<comment type="similarity">
    <text evidence="2 5">Belongs to the RecX family.</text>
</comment>
<dbReference type="PANTHER" id="PTHR33602">
    <property type="entry name" value="REGULATORY PROTEIN RECX FAMILY PROTEIN"/>
    <property type="match status" value="1"/>
</dbReference>